<accession>A0A843VET6</accession>
<dbReference type="AlphaFoldDB" id="A0A843VET6"/>
<organism evidence="2 3">
    <name type="scientific">Colocasia esculenta</name>
    <name type="common">Wild taro</name>
    <name type="synonym">Arum esculentum</name>
    <dbReference type="NCBI Taxonomy" id="4460"/>
    <lineage>
        <taxon>Eukaryota</taxon>
        <taxon>Viridiplantae</taxon>
        <taxon>Streptophyta</taxon>
        <taxon>Embryophyta</taxon>
        <taxon>Tracheophyta</taxon>
        <taxon>Spermatophyta</taxon>
        <taxon>Magnoliopsida</taxon>
        <taxon>Liliopsida</taxon>
        <taxon>Araceae</taxon>
        <taxon>Aroideae</taxon>
        <taxon>Colocasieae</taxon>
        <taxon>Colocasia</taxon>
    </lineage>
</organism>
<reference evidence="2" key="1">
    <citation type="submission" date="2017-07" db="EMBL/GenBank/DDBJ databases">
        <title>Taro Niue Genome Assembly and Annotation.</title>
        <authorList>
            <person name="Atibalentja N."/>
            <person name="Keating K."/>
            <person name="Fields C.J."/>
        </authorList>
    </citation>
    <scope>NUCLEOTIDE SEQUENCE</scope>
    <source>
        <strain evidence="2">Niue_2</strain>
        <tissue evidence="2">Leaf</tissue>
    </source>
</reference>
<evidence type="ECO:0000256" key="1">
    <source>
        <dbReference type="SAM" id="MobiDB-lite"/>
    </source>
</evidence>
<feature type="non-terminal residue" evidence="2">
    <location>
        <position position="51"/>
    </location>
</feature>
<feature type="region of interest" description="Disordered" evidence="1">
    <location>
        <begin position="1"/>
        <end position="32"/>
    </location>
</feature>
<evidence type="ECO:0000313" key="2">
    <source>
        <dbReference type="EMBL" id="MQL94878.1"/>
    </source>
</evidence>
<name>A0A843VET6_COLES</name>
<proteinExistence type="predicted"/>
<comment type="caution">
    <text evidence="2">The sequence shown here is derived from an EMBL/GenBank/DDBJ whole genome shotgun (WGS) entry which is preliminary data.</text>
</comment>
<gene>
    <name evidence="2" type="ORF">Taro_027547</name>
</gene>
<dbReference type="EMBL" id="NMUH01001724">
    <property type="protein sequence ID" value="MQL94878.1"/>
    <property type="molecule type" value="Genomic_DNA"/>
</dbReference>
<protein>
    <submittedName>
        <fullName evidence="2">Uncharacterized protein</fullName>
    </submittedName>
</protein>
<keyword evidence="3" id="KW-1185">Reference proteome</keyword>
<dbReference type="Proteomes" id="UP000652761">
    <property type="component" value="Unassembled WGS sequence"/>
</dbReference>
<evidence type="ECO:0000313" key="3">
    <source>
        <dbReference type="Proteomes" id="UP000652761"/>
    </source>
</evidence>
<sequence>MAAAAPGSEKPAWHSAQASLGPTPPRRRRSGCPSRLQWGTLLVSHAYPCLC</sequence>